<proteinExistence type="predicted"/>
<evidence type="ECO:0000313" key="3">
    <source>
        <dbReference type="Proteomes" id="UP000327039"/>
    </source>
</evidence>
<reference evidence="3" key="1">
    <citation type="submission" date="2019-09" db="EMBL/GenBank/DDBJ databases">
        <title>Mumia zhuanghuii sp. nov. isolated from the intestinal contents of plateau pika (Ochotona curzoniae) in the Qinghai-Tibet plateau of China.</title>
        <authorList>
            <person name="Tian Z."/>
        </authorList>
    </citation>
    <scope>NUCLEOTIDE SEQUENCE [LARGE SCALE GENOMIC DNA]</scope>
    <source>
        <strain evidence="3">DSM 25564</strain>
    </source>
</reference>
<gene>
    <name evidence="2" type="ORF">F6B42_02990</name>
</gene>
<keyword evidence="1" id="KW-0472">Membrane</keyword>
<feature type="transmembrane region" description="Helical" evidence="1">
    <location>
        <begin position="170"/>
        <end position="190"/>
    </location>
</feature>
<feature type="transmembrane region" description="Helical" evidence="1">
    <location>
        <begin position="12"/>
        <end position="37"/>
    </location>
</feature>
<dbReference type="EMBL" id="VYRZ01000001">
    <property type="protein sequence ID" value="KAA9089461.1"/>
    <property type="molecule type" value="Genomic_DNA"/>
</dbReference>
<feature type="transmembrane region" description="Helical" evidence="1">
    <location>
        <begin position="123"/>
        <end position="145"/>
    </location>
</feature>
<keyword evidence="1" id="KW-0812">Transmembrane</keyword>
<evidence type="ECO:0008006" key="4">
    <source>
        <dbReference type="Google" id="ProtNLM"/>
    </source>
</evidence>
<protein>
    <recommendedName>
        <fullName evidence="4">DUF2975 domain-containing protein</fullName>
    </recommendedName>
</protein>
<comment type="caution">
    <text evidence="2">The sequence shown here is derived from an EMBL/GenBank/DDBJ whole genome shotgun (WGS) entry which is preliminary data.</text>
</comment>
<dbReference type="Proteomes" id="UP000327039">
    <property type="component" value="Unassembled WGS sequence"/>
</dbReference>
<name>A0A5J5IWF0_9MICO</name>
<evidence type="ECO:0000313" key="2">
    <source>
        <dbReference type="EMBL" id="KAA9089461.1"/>
    </source>
</evidence>
<evidence type="ECO:0000256" key="1">
    <source>
        <dbReference type="SAM" id="Phobius"/>
    </source>
</evidence>
<sequence>MTLTRGPRSDAADAITVLLLGTGAAITVVLTVVARFLDVFREAGVAWRIDIDDEPFSASVGSGTGYVDGIVQNALVIAPEVDGGTAAALAGSIVVWGITCLAVIAAVMYVARSFLRGRFFVPATARAFDVIGWALVGGGFVVLILENVGRNGILTALGVGEVEPLHFLDFWQWAPVWAVGVTIGLIAVAFRRGVRLQRDTEGLV</sequence>
<dbReference type="AlphaFoldDB" id="A0A5J5IWF0"/>
<feature type="transmembrane region" description="Helical" evidence="1">
    <location>
        <begin position="86"/>
        <end position="111"/>
    </location>
</feature>
<accession>A0A5J5IWF0</accession>
<keyword evidence="3" id="KW-1185">Reference proteome</keyword>
<keyword evidence="1" id="KW-1133">Transmembrane helix</keyword>
<organism evidence="2 3">
    <name type="scientific">Microbacterium radiodurans</name>
    <dbReference type="NCBI Taxonomy" id="661398"/>
    <lineage>
        <taxon>Bacteria</taxon>
        <taxon>Bacillati</taxon>
        <taxon>Actinomycetota</taxon>
        <taxon>Actinomycetes</taxon>
        <taxon>Micrococcales</taxon>
        <taxon>Microbacteriaceae</taxon>
        <taxon>Microbacterium</taxon>
    </lineage>
</organism>
<dbReference type="OrthoDB" id="5072117at2"/>
<dbReference type="RefSeq" id="WP_150418092.1">
    <property type="nucleotide sequence ID" value="NZ_VYRZ01000001.1"/>
</dbReference>